<dbReference type="EMBL" id="FOLQ01000064">
    <property type="protein sequence ID" value="SFF39437.1"/>
    <property type="molecule type" value="Genomic_DNA"/>
</dbReference>
<keyword evidence="3" id="KW-1185">Reference proteome</keyword>
<proteinExistence type="predicted"/>
<keyword evidence="1" id="KW-0732">Signal</keyword>
<feature type="chain" id="PRO_5011635462" description="Outer membrane protein beta-barrel domain-containing protein" evidence="1">
    <location>
        <begin position="19"/>
        <end position="215"/>
    </location>
</feature>
<feature type="signal peptide" evidence="1">
    <location>
        <begin position="1"/>
        <end position="18"/>
    </location>
</feature>
<dbReference type="AlphaFoldDB" id="A0A1I2IEB8"/>
<evidence type="ECO:0000256" key="1">
    <source>
        <dbReference type="SAM" id="SignalP"/>
    </source>
</evidence>
<reference evidence="2 3" key="1">
    <citation type="submission" date="2016-10" db="EMBL/GenBank/DDBJ databases">
        <authorList>
            <person name="de Groot N.N."/>
        </authorList>
    </citation>
    <scope>NUCLEOTIDE SEQUENCE [LARGE SCALE GENOMIC DNA]</scope>
    <source>
        <strain evidence="2 3">DSM 26130</strain>
    </source>
</reference>
<name>A0A1I2IEB8_9BACT</name>
<evidence type="ECO:0000313" key="3">
    <source>
        <dbReference type="Proteomes" id="UP000198598"/>
    </source>
</evidence>
<dbReference type="Proteomes" id="UP000198598">
    <property type="component" value="Unassembled WGS sequence"/>
</dbReference>
<evidence type="ECO:0008006" key="4">
    <source>
        <dbReference type="Google" id="ProtNLM"/>
    </source>
</evidence>
<sequence length="215" mass="24338">MKYVIILWMFFTLSIAQGQNSSLTIGPVISYDYYATKLTNGYSSNIKSINSISYGIGLSYLKNRWLFDLKATTAERTYLLTTYVPYVPPSGENKTDRVTSRAQYYTFPLTASYRIAEANKFQLFVGAGLLTEWVPNAFKYEFLDAQGTVPPTINNPPTAIYFGGILQSTVRYYLNKSLLLQLEPTFRYLPEVQTSFGFGNRKGISALLTVAYKFN</sequence>
<dbReference type="Gene3D" id="2.40.160.20">
    <property type="match status" value="1"/>
</dbReference>
<gene>
    <name evidence="2" type="ORF">SAMN05216167_1643</name>
</gene>
<protein>
    <recommendedName>
        <fullName evidence="4">Outer membrane protein beta-barrel domain-containing protein</fullName>
    </recommendedName>
</protein>
<dbReference type="RefSeq" id="WP_093835471.1">
    <property type="nucleotide sequence ID" value="NZ_FOLQ01000064.1"/>
</dbReference>
<accession>A0A1I2IEB8</accession>
<evidence type="ECO:0000313" key="2">
    <source>
        <dbReference type="EMBL" id="SFF39437.1"/>
    </source>
</evidence>
<organism evidence="2 3">
    <name type="scientific">Spirosoma endophyticum</name>
    <dbReference type="NCBI Taxonomy" id="662367"/>
    <lineage>
        <taxon>Bacteria</taxon>
        <taxon>Pseudomonadati</taxon>
        <taxon>Bacteroidota</taxon>
        <taxon>Cytophagia</taxon>
        <taxon>Cytophagales</taxon>
        <taxon>Cytophagaceae</taxon>
        <taxon>Spirosoma</taxon>
    </lineage>
</organism>